<comment type="caution">
    <text evidence="3">The sequence shown here is derived from an EMBL/GenBank/DDBJ whole genome shotgun (WGS) entry which is preliminary data.</text>
</comment>
<dbReference type="OMA" id="AATRCQH"/>
<accession>A0A553P4Q4</accession>
<evidence type="ECO:0000256" key="2">
    <source>
        <dbReference type="SAM" id="SignalP"/>
    </source>
</evidence>
<evidence type="ECO:0000256" key="1">
    <source>
        <dbReference type="SAM" id="MobiDB-lite"/>
    </source>
</evidence>
<feature type="region of interest" description="Disordered" evidence="1">
    <location>
        <begin position="293"/>
        <end position="312"/>
    </location>
</feature>
<reference evidence="3 4" key="1">
    <citation type="journal article" date="2018" name="Nat. Ecol. Evol.">
        <title>Genomic signatures of mitonuclear coevolution across populations of Tigriopus californicus.</title>
        <authorList>
            <person name="Barreto F.S."/>
            <person name="Watson E.T."/>
            <person name="Lima T.G."/>
            <person name="Willett C.S."/>
            <person name="Edmands S."/>
            <person name="Li W."/>
            <person name="Burton R.S."/>
        </authorList>
    </citation>
    <scope>NUCLEOTIDE SEQUENCE [LARGE SCALE GENOMIC DNA]</scope>
    <source>
        <strain evidence="3 4">San Diego</strain>
    </source>
</reference>
<feature type="region of interest" description="Disordered" evidence="1">
    <location>
        <begin position="187"/>
        <end position="207"/>
    </location>
</feature>
<dbReference type="OrthoDB" id="10447361at2759"/>
<protein>
    <submittedName>
        <fullName evidence="3">Uncharacterized protein</fullName>
    </submittedName>
</protein>
<evidence type="ECO:0000313" key="3">
    <source>
        <dbReference type="EMBL" id="TRY72671.1"/>
    </source>
</evidence>
<gene>
    <name evidence="3" type="ORF">TCAL_06084</name>
</gene>
<name>A0A553P4Q4_TIGCA</name>
<organism evidence="3 4">
    <name type="scientific">Tigriopus californicus</name>
    <name type="common">Marine copepod</name>
    <dbReference type="NCBI Taxonomy" id="6832"/>
    <lineage>
        <taxon>Eukaryota</taxon>
        <taxon>Metazoa</taxon>
        <taxon>Ecdysozoa</taxon>
        <taxon>Arthropoda</taxon>
        <taxon>Crustacea</taxon>
        <taxon>Multicrustacea</taxon>
        <taxon>Hexanauplia</taxon>
        <taxon>Copepoda</taxon>
        <taxon>Harpacticoida</taxon>
        <taxon>Harpacticidae</taxon>
        <taxon>Tigriopus</taxon>
    </lineage>
</organism>
<proteinExistence type="predicted"/>
<feature type="signal peptide" evidence="2">
    <location>
        <begin position="1"/>
        <end position="19"/>
    </location>
</feature>
<keyword evidence="2" id="KW-0732">Signal</keyword>
<dbReference type="AlphaFoldDB" id="A0A553P4Q4"/>
<feature type="chain" id="PRO_5021916509" evidence="2">
    <location>
        <begin position="20"/>
        <end position="312"/>
    </location>
</feature>
<dbReference type="Proteomes" id="UP000318571">
    <property type="component" value="Chromosome 7"/>
</dbReference>
<sequence>MIHSGTCLVLSAILSLSLGASVRSFPNYDYGGKSHEQFLTDAIERSSPGNARLLAELFGGLDLGISFGDSDAQAVISVGGAATRCQHQSPCYDTKCKLCYDPLLRIHGRCGGASYFTCRGTLPKACLPYSCTARTARSNLDPLNSPEKTAVFVKKFPRYQDPFCLGKVEKARSLSGDDFRKLNATIASGNHLPHPRDSDEDGPDPSWVMPVPDAITPCQGFDVCLDLRCGSSYDPYLGAHVTGGKMTYYDCEVSLPDECRPLRCTETNVKELFYPELIGKADLPKMVTEPDDDSPLMVRNFPPLNDGQRNCV</sequence>
<dbReference type="EMBL" id="VCGU01000008">
    <property type="protein sequence ID" value="TRY72671.1"/>
    <property type="molecule type" value="Genomic_DNA"/>
</dbReference>
<keyword evidence="4" id="KW-1185">Reference proteome</keyword>
<evidence type="ECO:0000313" key="4">
    <source>
        <dbReference type="Proteomes" id="UP000318571"/>
    </source>
</evidence>